<reference evidence="2" key="1">
    <citation type="submission" date="2021-01" db="UniProtKB">
        <authorList>
            <consortium name="EnsemblMetazoa"/>
        </authorList>
    </citation>
    <scope>IDENTIFICATION</scope>
</reference>
<keyword evidence="1" id="KW-1133">Transmembrane helix</keyword>
<sequence>MANPGTVVAHVAKLVITIACMKFFKDSFSLRVTEQSWAVRALQILLVHSILGIFRYGGSSTTKRFRNFYELFTSIIEVVPFAFFTTEVLLKYRVREELRFLLLALALSPSVIELSSSRIKDRSKLSKFTNIIFGLQSAALIIVCLLNENYGGLSLAASFAVSRYFSEDFCDHYEVPYADLSQYSLGFVEIFALATLKDI</sequence>
<dbReference type="RefSeq" id="XP_008215123.2">
    <property type="nucleotide sequence ID" value="XM_008216901.4"/>
</dbReference>
<dbReference type="InParanoid" id="A0A7M7R4F2"/>
<protein>
    <submittedName>
        <fullName evidence="2">Uncharacterized protein</fullName>
    </submittedName>
</protein>
<evidence type="ECO:0000313" key="3">
    <source>
        <dbReference type="Proteomes" id="UP000002358"/>
    </source>
</evidence>
<keyword evidence="1" id="KW-0812">Transmembrane</keyword>
<gene>
    <name evidence="2" type="primary">100678259</name>
</gene>
<evidence type="ECO:0000256" key="1">
    <source>
        <dbReference type="SAM" id="Phobius"/>
    </source>
</evidence>
<name>A0A7M7R4F2_NASVI</name>
<feature type="transmembrane region" description="Helical" evidence="1">
    <location>
        <begin position="128"/>
        <end position="146"/>
    </location>
</feature>
<proteinExistence type="predicted"/>
<feature type="transmembrane region" description="Helical" evidence="1">
    <location>
        <begin position="68"/>
        <end position="86"/>
    </location>
</feature>
<dbReference type="OMA" id="ICFVEVF"/>
<feature type="transmembrane region" description="Helical" evidence="1">
    <location>
        <begin position="37"/>
        <end position="56"/>
    </location>
</feature>
<dbReference type="KEGG" id="nvi:100678259"/>
<evidence type="ECO:0000313" key="2">
    <source>
        <dbReference type="EnsemblMetazoa" id="XP_032458026"/>
    </source>
</evidence>
<dbReference type="EnsemblMetazoa" id="XM_032602135">
    <property type="protein sequence ID" value="XP_032458026"/>
    <property type="gene ID" value="LOC116738453"/>
</dbReference>
<dbReference type="AlphaFoldDB" id="A0A7M7R4F2"/>
<dbReference type="OrthoDB" id="20872at2759"/>
<keyword evidence="1" id="KW-0472">Membrane</keyword>
<dbReference type="Proteomes" id="UP000002358">
    <property type="component" value="Chromosome 1"/>
</dbReference>
<accession>A0A7M7R4F2</accession>
<keyword evidence="3" id="KW-1185">Reference proteome</keyword>
<organism evidence="2 3">
    <name type="scientific">Nasonia vitripennis</name>
    <name type="common">Parasitic wasp</name>
    <dbReference type="NCBI Taxonomy" id="7425"/>
    <lineage>
        <taxon>Eukaryota</taxon>
        <taxon>Metazoa</taxon>
        <taxon>Ecdysozoa</taxon>
        <taxon>Arthropoda</taxon>
        <taxon>Hexapoda</taxon>
        <taxon>Insecta</taxon>
        <taxon>Pterygota</taxon>
        <taxon>Neoptera</taxon>
        <taxon>Endopterygota</taxon>
        <taxon>Hymenoptera</taxon>
        <taxon>Apocrita</taxon>
        <taxon>Proctotrupomorpha</taxon>
        <taxon>Chalcidoidea</taxon>
        <taxon>Pteromalidae</taxon>
        <taxon>Pteromalinae</taxon>
        <taxon>Nasonia</taxon>
    </lineage>
</organism>